<comment type="caution">
    <text evidence="1">The sequence shown here is derived from an EMBL/GenBank/DDBJ whole genome shotgun (WGS) entry which is preliminary data.</text>
</comment>
<protein>
    <submittedName>
        <fullName evidence="1">Uncharacterized protein</fullName>
    </submittedName>
</protein>
<evidence type="ECO:0000313" key="2">
    <source>
        <dbReference type="Proteomes" id="UP000006073"/>
    </source>
</evidence>
<accession>S2D9E4</accession>
<dbReference type="STRING" id="1189612.A33Q_3229"/>
<dbReference type="AlphaFoldDB" id="S2D9E4"/>
<name>S2D9E4_INDAL</name>
<evidence type="ECO:0000313" key="1">
    <source>
        <dbReference type="EMBL" id="EOZ95867.1"/>
    </source>
</evidence>
<reference evidence="1 2" key="1">
    <citation type="journal article" date="2013" name="Genome Announc.">
        <title>Draft Genome Sequence of Indibacter alkaliphilus Strain LW1T, Isolated from Lonar Lake, a Haloalkaline Lake in the Buldana District of Maharashtra, India.</title>
        <authorList>
            <person name="Singh A."/>
            <person name="Kumar Jangir P."/>
            <person name="Sharma R."/>
            <person name="Singh A."/>
            <person name="Kumar Pinnaka A."/>
            <person name="Shivaji S."/>
        </authorList>
    </citation>
    <scope>NUCLEOTIDE SEQUENCE [LARGE SCALE GENOMIC DNA]</scope>
    <source>
        <strain evidence="2">CCUG 57479 / KCTC 22604 / LW1</strain>
    </source>
</reference>
<dbReference type="EMBL" id="ALWO02000037">
    <property type="protein sequence ID" value="EOZ95867.1"/>
    <property type="molecule type" value="Genomic_DNA"/>
</dbReference>
<organism evidence="1 2">
    <name type="scientific">Indibacter alkaliphilus (strain CCUG 57479 / KCTC 22604 / LW1)</name>
    <dbReference type="NCBI Taxonomy" id="1189612"/>
    <lineage>
        <taxon>Bacteria</taxon>
        <taxon>Pseudomonadati</taxon>
        <taxon>Bacteroidota</taxon>
        <taxon>Cytophagia</taxon>
        <taxon>Cytophagales</taxon>
        <taxon>Cyclobacteriaceae</taxon>
    </lineage>
</organism>
<dbReference type="Proteomes" id="UP000006073">
    <property type="component" value="Unassembled WGS sequence"/>
</dbReference>
<proteinExistence type="predicted"/>
<sequence length="119" mass="13461">MPLELNDDTFNSKPFQVMIGEKDESGVGKNLLPVLNLIPAFQPESFESRGKRQVSWLPWICRPSHPEQSGQWHEVGKSLSRLLGMGLQLRGQLRIQTGFPFNPEQNFGSGTIFQSQTYT</sequence>
<gene>
    <name evidence="1" type="ORF">A33Q_3229</name>
</gene>
<keyword evidence="2" id="KW-1185">Reference proteome</keyword>